<dbReference type="PANTHER" id="PTHR38776">
    <property type="entry name" value="MLTA-INTERACTING PROTEIN-RELATED"/>
    <property type="match status" value="1"/>
</dbReference>
<dbReference type="RefSeq" id="WP_068150728.1">
    <property type="nucleotide sequence ID" value="NZ_JBHSCR010000001.1"/>
</dbReference>
<accession>A0ABV8U581</accession>
<comment type="caution">
    <text evidence="6">The sequence shown here is derived from an EMBL/GenBank/DDBJ whole genome shotgun (WGS) entry which is preliminary data.</text>
</comment>
<evidence type="ECO:0000256" key="1">
    <source>
        <dbReference type="ARBA" id="ARBA00004442"/>
    </source>
</evidence>
<keyword evidence="3" id="KW-0732">Signal</keyword>
<dbReference type="PANTHER" id="PTHR38776:SF1">
    <property type="entry name" value="MLTA-INTERACTING PROTEIN-RELATED"/>
    <property type="match status" value="1"/>
</dbReference>
<evidence type="ECO:0000256" key="3">
    <source>
        <dbReference type="ARBA" id="ARBA00022729"/>
    </source>
</evidence>
<gene>
    <name evidence="6" type="ORF">ACFO5Q_00685</name>
</gene>
<evidence type="ECO:0000256" key="5">
    <source>
        <dbReference type="ARBA" id="ARBA00023237"/>
    </source>
</evidence>
<sequence>MQGLSLADRFNNAIEAVQEGIDLIWPGDLDSENMNARIGIGMGWIPDYVGSDNYRFRALPILDIRYKELWRLNGSKLTYTAFKTDGLEIGPLVNLHFGRKESANKALTGLGNIGTTLDVGIFARFKHEGLLVETDVRRGISEGQGTLARLTAAHGIYQNGNFGASLAVRLQYLSQKGMQTNYGITQEQADASRAGYDPFRASAGVSDVSANIIGAYRLTDKARLMSLVSVGHLLGDAADSPLVTNGTGSPLQVIAGVGLMMQF</sequence>
<dbReference type="InterPro" id="IPR010583">
    <property type="entry name" value="MipA"/>
</dbReference>
<keyword evidence="4" id="KW-0472">Membrane</keyword>
<name>A0ABV8U581_9PROT</name>
<dbReference type="Pfam" id="PF06629">
    <property type="entry name" value="MipA"/>
    <property type="match status" value="1"/>
</dbReference>
<dbReference type="Proteomes" id="UP001595776">
    <property type="component" value="Unassembled WGS sequence"/>
</dbReference>
<comment type="subcellular location">
    <subcellularLocation>
        <location evidence="1">Cell outer membrane</location>
    </subcellularLocation>
</comment>
<evidence type="ECO:0000256" key="2">
    <source>
        <dbReference type="ARBA" id="ARBA00005722"/>
    </source>
</evidence>
<keyword evidence="7" id="KW-1185">Reference proteome</keyword>
<reference evidence="7" key="1">
    <citation type="journal article" date="2019" name="Int. J. Syst. Evol. Microbiol.">
        <title>The Global Catalogue of Microorganisms (GCM) 10K type strain sequencing project: providing services to taxonomists for standard genome sequencing and annotation.</title>
        <authorList>
            <consortium name="The Broad Institute Genomics Platform"/>
            <consortium name="The Broad Institute Genome Sequencing Center for Infectious Disease"/>
            <person name="Wu L."/>
            <person name="Ma J."/>
        </authorList>
    </citation>
    <scope>NUCLEOTIDE SEQUENCE [LARGE SCALE GENOMIC DNA]</scope>
    <source>
        <strain evidence="7">CGMCC 1.15304</strain>
    </source>
</reference>
<evidence type="ECO:0000313" key="6">
    <source>
        <dbReference type="EMBL" id="MFC4346358.1"/>
    </source>
</evidence>
<keyword evidence="5" id="KW-0998">Cell outer membrane</keyword>
<evidence type="ECO:0000313" key="7">
    <source>
        <dbReference type="Proteomes" id="UP001595776"/>
    </source>
</evidence>
<evidence type="ECO:0000256" key="4">
    <source>
        <dbReference type="ARBA" id="ARBA00023136"/>
    </source>
</evidence>
<protein>
    <submittedName>
        <fullName evidence="6">MipA/OmpV family protein</fullName>
    </submittedName>
</protein>
<organism evidence="6 7">
    <name type="scientific">Kordiimonas lipolytica</name>
    <dbReference type="NCBI Taxonomy" id="1662421"/>
    <lineage>
        <taxon>Bacteria</taxon>
        <taxon>Pseudomonadati</taxon>
        <taxon>Pseudomonadota</taxon>
        <taxon>Alphaproteobacteria</taxon>
        <taxon>Kordiimonadales</taxon>
        <taxon>Kordiimonadaceae</taxon>
        <taxon>Kordiimonas</taxon>
    </lineage>
</organism>
<comment type="similarity">
    <text evidence="2">Belongs to the MipA/OmpV family.</text>
</comment>
<proteinExistence type="inferred from homology"/>
<dbReference type="EMBL" id="JBHSCR010000001">
    <property type="protein sequence ID" value="MFC4346358.1"/>
    <property type="molecule type" value="Genomic_DNA"/>
</dbReference>